<evidence type="ECO:0000313" key="1">
    <source>
        <dbReference type="EMBL" id="KAI0054315.1"/>
    </source>
</evidence>
<name>A0ACB8SED6_9AGAM</name>
<organism evidence="1 2">
    <name type="scientific">Artomyces pyxidatus</name>
    <dbReference type="NCBI Taxonomy" id="48021"/>
    <lineage>
        <taxon>Eukaryota</taxon>
        <taxon>Fungi</taxon>
        <taxon>Dikarya</taxon>
        <taxon>Basidiomycota</taxon>
        <taxon>Agaricomycotina</taxon>
        <taxon>Agaricomycetes</taxon>
        <taxon>Russulales</taxon>
        <taxon>Auriscalpiaceae</taxon>
        <taxon>Artomyces</taxon>
    </lineage>
</organism>
<sequence length="428" mass="46654">MTAAGSTHDDGGGDVGDNDDNNACADDSGGFRAAAPSRGDTSCLWGHSHPFVSTLKPHTYGKAPTYRIVVGGTLRSVGQDTMRQDEQAEDESDEAEPSDDSIQIIEGLPMTELSVKISVNPRTPSGALKVPKQPTTQRAPRRKVFDNSDIPGWPKTLKPWRTIFIPMLLDHIGTQQSPWGIVGLVEDLQMLWDRVFPDIEHQVAEKDDPVYFVAKQRAAEWRTAFAASALHALEAFFERDAQYDDPEERAAFVKWAQPDPKNPDLQPLFLWKTITGGGDEEIVPRGAFRSILVLVPFATHLQVVAAIPLRSRVKADPRGALVLAAAAAERALAAWSSGVFALPETRTARAFSHANWGESTDSYLKSVNRATERSWTKIIAEAEAVRAHSLRLRGLQADVPDEDAEDADASSASVPLSGREACVDVDSD</sequence>
<protein>
    <submittedName>
        <fullName evidence="1">Uncharacterized protein</fullName>
    </submittedName>
</protein>
<gene>
    <name evidence="1" type="ORF">BV25DRAFT_1922803</name>
</gene>
<dbReference type="EMBL" id="MU277520">
    <property type="protein sequence ID" value="KAI0054315.1"/>
    <property type="molecule type" value="Genomic_DNA"/>
</dbReference>
<proteinExistence type="predicted"/>
<accession>A0ACB8SED6</accession>
<keyword evidence="2" id="KW-1185">Reference proteome</keyword>
<dbReference type="Proteomes" id="UP000814140">
    <property type="component" value="Unassembled WGS sequence"/>
</dbReference>
<evidence type="ECO:0000313" key="2">
    <source>
        <dbReference type="Proteomes" id="UP000814140"/>
    </source>
</evidence>
<reference evidence="1" key="2">
    <citation type="journal article" date="2022" name="New Phytol.">
        <title>Evolutionary transition to the ectomycorrhizal habit in the genomes of a hyperdiverse lineage of mushroom-forming fungi.</title>
        <authorList>
            <person name="Looney B."/>
            <person name="Miyauchi S."/>
            <person name="Morin E."/>
            <person name="Drula E."/>
            <person name="Courty P.E."/>
            <person name="Kohler A."/>
            <person name="Kuo A."/>
            <person name="LaButti K."/>
            <person name="Pangilinan J."/>
            <person name="Lipzen A."/>
            <person name="Riley R."/>
            <person name="Andreopoulos W."/>
            <person name="He G."/>
            <person name="Johnson J."/>
            <person name="Nolan M."/>
            <person name="Tritt A."/>
            <person name="Barry K.W."/>
            <person name="Grigoriev I.V."/>
            <person name="Nagy L.G."/>
            <person name="Hibbett D."/>
            <person name="Henrissat B."/>
            <person name="Matheny P.B."/>
            <person name="Labbe J."/>
            <person name="Martin F.M."/>
        </authorList>
    </citation>
    <scope>NUCLEOTIDE SEQUENCE</scope>
    <source>
        <strain evidence="1">HHB10654</strain>
    </source>
</reference>
<reference evidence="1" key="1">
    <citation type="submission" date="2021-03" db="EMBL/GenBank/DDBJ databases">
        <authorList>
            <consortium name="DOE Joint Genome Institute"/>
            <person name="Ahrendt S."/>
            <person name="Looney B.P."/>
            <person name="Miyauchi S."/>
            <person name="Morin E."/>
            <person name="Drula E."/>
            <person name="Courty P.E."/>
            <person name="Chicoki N."/>
            <person name="Fauchery L."/>
            <person name="Kohler A."/>
            <person name="Kuo A."/>
            <person name="Labutti K."/>
            <person name="Pangilinan J."/>
            <person name="Lipzen A."/>
            <person name="Riley R."/>
            <person name="Andreopoulos W."/>
            <person name="He G."/>
            <person name="Johnson J."/>
            <person name="Barry K.W."/>
            <person name="Grigoriev I.V."/>
            <person name="Nagy L."/>
            <person name="Hibbett D."/>
            <person name="Henrissat B."/>
            <person name="Matheny P.B."/>
            <person name="Labbe J."/>
            <person name="Martin F."/>
        </authorList>
    </citation>
    <scope>NUCLEOTIDE SEQUENCE</scope>
    <source>
        <strain evidence="1">HHB10654</strain>
    </source>
</reference>
<comment type="caution">
    <text evidence="1">The sequence shown here is derived from an EMBL/GenBank/DDBJ whole genome shotgun (WGS) entry which is preliminary data.</text>
</comment>